<accession>A0A1S5R3J7</accession>
<dbReference type="PROSITE" id="PS51257">
    <property type="entry name" value="PROKAR_LIPOPROTEIN"/>
    <property type="match status" value="1"/>
</dbReference>
<organism evidence="1 2">
    <name type="scientific">Pseudomonas phage pf16</name>
    <dbReference type="NCBI Taxonomy" id="1815630"/>
    <lineage>
        <taxon>Viruses</taxon>
        <taxon>Duplodnaviria</taxon>
        <taxon>Heunggongvirae</taxon>
        <taxon>Uroviricota</taxon>
        <taxon>Caudoviricetes</taxon>
        <taxon>Chakrabartyvirus</taxon>
        <taxon>Chakrabartyvirus pf16</taxon>
    </lineage>
</organism>
<protein>
    <recommendedName>
        <fullName evidence="3">O-spanin</fullName>
    </recommendedName>
</protein>
<proteinExistence type="predicted"/>
<dbReference type="Proteomes" id="UP000225821">
    <property type="component" value="Segment"/>
</dbReference>
<dbReference type="OrthoDB" id="19710at10239"/>
<evidence type="ECO:0008006" key="3">
    <source>
        <dbReference type="Google" id="ProtNLM"/>
    </source>
</evidence>
<keyword evidence="2" id="KW-1185">Reference proteome</keyword>
<gene>
    <name evidence="1" type="ORF">pf16_45</name>
</gene>
<evidence type="ECO:0000313" key="1">
    <source>
        <dbReference type="EMBL" id="AND74968.1"/>
    </source>
</evidence>
<evidence type="ECO:0000313" key="2">
    <source>
        <dbReference type="Proteomes" id="UP000225821"/>
    </source>
</evidence>
<reference evidence="1 2" key="1">
    <citation type="submission" date="2016-03" db="EMBL/GenBank/DDBJ databases">
        <title>Characterisation of pf16 and phiPMW: Two novel phages infecting Pseudomonas putida PpG1.</title>
        <authorList>
            <person name="Magill D.J."/>
            <person name="Krylov V.N."/>
            <person name="Shaburova O.V."/>
            <person name="Allen C.C.R."/>
            <person name="McGrath J.W."/>
            <person name="Quinn J.P."/>
            <person name="Kulakov L.A."/>
        </authorList>
    </citation>
    <scope>NUCLEOTIDE SEQUENCE [LARGE SCALE GENOMIC DNA]</scope>
</reference>
<sequence>MFAKKALIVAAMLAMFGCSSSETISDPPLPTPISPYTFHWKVIPTDGRVYVALPYDESLRLRVMMEDMTRYMRDANAVMCFYRKALEEPRCLQLENTAKK</sequence>
<dbReference type="EMBL" id="KU873925">
    <property type="protein sequence ID" value="AND74968.1"/>
    <property type="molecule type" value="Genomic_DNA"/>
</dbReference>
<name>A0A1S5R3J7_9CAUD</name>